<organism evidence="1 2">
    <name type="scientific">Isachenkonia alkalipeptolytica</name>
    <dbReference type="NCBI Taxonomy" id="2565777"/>
    <lineage>
        <taxon>Bacteria</taxon>
        <taxon>Bacillati</taxon>
        <taxon>Bacillota</taxon>
        <taxon>Clostridia</taxon>
        <taxon>Eubacteriales</taxon>
        <taxon>Clostridiaceae</taxon>
        <taxon>Isachenkonia</taxon>
    </lineage>
</organism>
<reference evidence="1 2" key="1">
    <citation type="submission" date="2019-04" db="EMBL/GenBank/DDBJ databases">
        <title>Isachenkonia alkalipeptolytica gen. nov. sp. nov. a new anaerobic, alkiliphilic organothrophic bacterium capable to reduce synthesized ferrihydrite isolated from a soda lake.</title>
        <authorList>
            <person name="Toshchakov S.V."/>
            <person name="Zavarzina D.G."/>
            <person name="Zhilina T.N."/>
            <person name="Kostrikina N.A."/>
            <person name="Kublanov I.V."/>
        </authorList>
    </citation>
    <scope>NUCLEOTIDE SEQUENCE [LARGE SCALE GENOMIC DNA]</scope>
    <source>
        <strain evidence="1 2">Z-1701</strain>
    </source>
</reference>
<proteinExistence type="predicted"/>
<dbReference type="EMBL" id="SUMG01000031">
    <property type="protein sequence ID" value="NBG89576.1"/>
    <property type="molecule type" value="Genomic_DNA"/>
</dbReference>
<evidence type="ECO:0008006" key="3">
    <source>
        <dbReference type="Google" id="ProtNLM"/>
    </source>
</evidence>
<gene>
    <name evidence="1" type="ORF">ISALK_13900</name>
</gene>
<sequence length="164" mass="18743">MKRKKELLVTAHCILNQNAVIKGWERASGPFSRIVKIVLDQNLGIIQLPCPEFRFGGEGRPPMTLQQYDTPAYREHCRQLLEPVVEEINEYRNKSYTIKGIIGIERSPSCDSKGNPGIYMQVLEGLLEKSGITMNSWDVPVDYQETEGFRDLTELKAFLLNQEI</sequence>
<dbReference type="RefSeq" id="WP_160723372.1">
    <property type="nucleotide sequence ID" value="NZ_SUMG01000031.1"/>
</dbReference>
<dbReference type="NCBIfam" id="NF045597">
    <property type="entry name" value="TudS_rel_CD3072"/>
    <property type="match status" value="1"/>
</dbReference>
<protein>
    <recommendedName>
        <fullName evidence="3">DUF523 domain-containing protein</fullName>
    </recommendedName>
</protein>
<evidence type="ECO:0000313" key="1">
    <source>
        <dbReference type="EMBL" id="NBG89576.1"/>
    </source>
</evidence>
<keyword evidence="2" id="KW-1185">Reference proteome</keyword>
<accession>A0AA44BGT1</accession>
<dbReference type="InterPro" id="IPR054648">
    <property type="entry name" value="TudS-rel"/>
</dbReference>
<name>A0AA44BGT1_9CLOT</name>
<evidence type="ECO:0000313" key="2">
    <source>
        <dbReference type="Proteomes" id="UP000449710"/>
    </source>
</evidence>
<dbReference type="AlphaFoldDB" id="A0AA44BGT1"/>
<dbReference type="Proteomes" id="UP000449710">
    <property type="component" value="Unassembled WGS sequence"/>
</dbReference>
<comment type="caution">
    <text evidence="1">The sequence shown here is derived from an EMBL/GenBank/DDBJ whole genome shotgun (WGS) entry which is preliminary data.</text>
</comment>